<evidence type="ECO:0000313" key="3">
    <source>
        <dbReference type="Proteomes" id="UP000655044"/>
    </source>
</evidence>
<feature type="region of interest" description="Disordered" evidence="1">
    <location>
        <begin position="1"/>
        <end position="21"/>
    </location>
</feature>
<proteinExistence type="predicted"/>
<sequence length="72" mass="7764">MPVVQAPSRVNGLSRSSSVRNQSSSLTFYGYPAAAPPFPTDPAIPHRSRHTAPEDPAGCDRSLIALLLAWEF</sequence>
<comment type="caution">
    <text evidence="2">The sequence shown here is derived from an EMBL/GenBank/DDBJ whole genome shotgun (WGS) entry which is preliminary data.</text>
</comment>
<dbReference type="Proteomes" id="UP000655044">
    <property type="component" value="Unassembled WGS sequence"/>
</dbReference>
<evidence type="ECO:0000256" key="1">
    <source>
        <dbReference type="SAM" id="MobiDB-lite"/>
    </source>
</evidence>
<organism evidence="2 3">
    <name type="scientific">Planobispora rosea</name>
    <dbReference type="NCBI Taxonomy" id="35762"/>
    <lineage>
        <taxon>Bacteria</taxon>
        <taxon>Bacillati</taxon>
        <taxon>Actinomycetota</taxon>
        <taxon>Actinomycetes</taxon>
        <taxon>Streptosporangiales</taxon>
        <taxon>Streptosporangiaceae</taxon>
        <taxon>Planobispora</taxon>
    </lineage>
</organism>
<gene>
    <name evidence="2" type="ORF">Pro02_52490</name>
</gene>
<reference evidence="2" key="1">
    <citation type="submission" date="2021-01" db="EMBL/GenBank/DDBJ databases">
        <title>Whole genome shotgun sequence of Planobispora rosea NBRC 15558.</title>
        <authorList>
            <person name="Komaki H."/>
            <person name="Tamura T."/>
        </authorList>
    </citation>
    <scope>NUCLEOTIDE SEQUENCE</scope>
    <source>
        <strain evidence="2">NBRC 15558</strain>
    </source>
</reference>
<dbReference type="AlphaFoldDB" id="A0A8J3S6F1"/>
<accession>A0A8J3S6F1</accession>
<protein>
    <submittedName>
        <fullName evidence="2">Uncharacterized protein</fullName>
    </submittedName>
</protein>
<name>A0A8J3S6F1_PLARO</name>
<evidence type="ECO:0000313" key="2">
    <source>
        <dbReference type="EMBL" id="GIH86841.1"/>
    </source>
</evidence>
<dbReference type="EMBL" id="BOOI01000050">
    <property type="protein sequence ID" value="GIH86841.1"/>
    <property type="molecule type" value="Genomic_DNA"/>
</dbReference>
<keyword evidence="3" id="KW-1185">Reference proteome</keyword>